<organism evidence="1 2">
    <name type="scientific">Parasponia andersonii</name>
    <name type="common">Sponia andersonii</name>
    <dbReference type="NCBI Taxonomy" id="3476"/>
    <lineage>
        <taxon>Eukaryota</taxon>
        <taxon>Viridiplantae</taxon>
        <taxon>Streptophyta</taxon>
        <taxon>Embryophyta</taxon>
        <taxon>Tracheophyta</taxon>
        <taxon>Spermatophyta</taxon>
        <taxon>Magnoliopsida</taxon>
        <taxon>eudicotyledons</taxon>
        <taxon>Gunneridae</taxon>
        <taxon>Pentapetalae</taxon>
        <taxon>rosids</taxon>
        <taxon>fabids</taxon>
        <taxon>Rosales</taxon>
        <taxon>Cannabaceae</taxon>
        <taxon>Parasponia</taxon>
    </lineage>
</organism>
<comment type="caution">
    <text evidence="1">The sequence shown here is derived from an EMBL/GenBank/DDBJ whole genome shotgun (WGS) entry which is preliminary data.</text>
</comment>
<dbReference type="EMBL" id="JXTB01000411">
    <property type="protein sequence ID" value="PON41623.1"/>
    <property type="molecule type" value="Genomic_DNA"/>
</dbReference>
<dbReference type="AlphaFoldDB" id="A0A2P5AYJ3"/>
<proteinExistence type="predicted"/>
<protein>
    <submittedName>
        <fullName evidence="1">Uncharacterized protein</fullName>
    </submittedName>
</protein>
<sequence length="114" mass="12443">MLTGDVCCDIEQVSRRVRAKSTLVGGELKRRSTTIKSSKNLAVAMPFSLTPSDVIVVWQLVKMASEGSIEGGRDVRGGASGFEADRVVAYSVNRRFDKFGLSGTSRKKRGKWGF</sequence>
<evidence type="ECO:0000313" key="1">
    <source>
        <dbReference type="EMBL" id="PON41623.1"/>
    </source>
</evidence>
<evidence type="ECO:0000313" key="2">
    <source>
        <dbReference type="Proteomes" id="UP000237105"/>
    </source>
</evidence>
<reference evidence="2" key="1">
    <citation type="submission" date="2016-06" db="EMBL/GenBank/DDBJ databases">
        <title>Parallel loss of symbiosis genes in relatives of nitrogen-fixing non-legume Parasponia.</title>
        <authorList>
            <person name="Van Velzen R."/>
            <person name="Holmer R."/>
            <person name="Bu F."/>
            <person name="Rutten L."/>
            <person name="Van Zeijl A."/>
            <person name="Liu W."/>
            <person name="Santuari L."/>
            <person name="Cao Q."/>
            <person name="Sharma T."/>
            <person name="Shen D."/>
            <person name="Roswanjaya Y."/>
            <person name="Wardhani T."/>
            <person name="Kalhor M.S."/>
            <person name="Jansen J."/>
            <person name="Van den Hoogen J."/>
            <person name="Gungor B."/>
            <person name="Hartog M."/>
            <person name="Hontelez J."/>
            <person name="Verver J."/>
            <person name="Yang W.-C."/>
            <person name="Schijlen E."/>
            <person name="Repin R."/>
            <person name="Schilthuizen M."/>
            <person name="Schranz E."/>
            <person name="Heidstra R."/>
            <person name="Miyata K."/>
            <person name="Fedorova E."/>
            <person name="Kohlen W."/>
            <person name="Bisseling T."/>
            <person name="Smit S."/>
            <person name="Geurts R."/>
        </authorList>
    </citation>
    <scope>NUCLEOTIDE SEQUENCE [LARGE SCALE GENOMIC DNA]</scope>
    <source>
        <strain evidence="2">cv. WU1-14</strain>
    </source>
</reference>
<gene>
    <name evidence="1" type="ORF">PanWU01x14_287970</name>
</gene>
<accession>A0A2P5AYJ3</accession>
<dbReference type="Proteomes" id="UP000237105">
    <property type="component" value="Unassembled WGS sequence"/>
</dbReference>
<keyword evidence="2" id="KW-1185">Reference proteome</keyword>
<name>A0A2P5AYJ3_PARAD</name>